<reference evidence="1" key="1">
    <citation type="submission" date="2023-06" db="EMBL/GenBank/DDBJ databases">
        <title>Cytophagales bacterium Strain LB-30, isolated from soil.</title>
        <authorList>
            <person name="Liu B."/>
        </authorList>
    </citation>
    <scope>NUCLEOTIDE SEQUENCE</scope>
    <source>
        <strain evidence="1">LB-30</strain>
    </source>
</reference>
<dbReference type="RefSeq" id="WP_320003176.1">
    <property type="nucleotide sequence ID" value="NZ_JAUHJS010000002.1"/>
</dbReference>
<evidence type="ECO:0000313" key="2">
    <source>
        <dbReference type="Proteomes" id="UP001168552"/>
    </source>
</evidence>
<keyword evidence="2" id="KW-1185">Reference proteome</keyword>
<evidence type="ECO:0000313" key="1">
    <source>
        <dbReference type="EMBL" id="MDN4164649.1"/>
    </source>
</evidence>
<dbReference type="Pfam" id="PF14052">
    <property type="entry name" value="Caps_assemb_Wzi"/>
    <property type="match status" value="1"/>
</dbReference>
<sequence length="556" mass="64066">MIGSVGCLTVWGQGTNTLPNSDYAHLIDRLEIQSGAFIPGVHTSVKGYNRKHLAVFLDTLALNKQALSTRDQFNLQYLLQDNWEFATQADTLPKRGLLSTLYTNSIDCYSVNTPAFKMRFNPVFHFSGGQSTEEDLRYFINTRGAEVRGLIDGKVGFYSFIGENQARFPEYVRELTREGRYVPGEIFFKGFKDQGVDFFTARGYISLNATRHINVQFGHDKFFIGNGYRSVILSDYGAPYTYLKLNTRVWKIDYTNLFTEMRAHGFVRLPGEGDRNIPRKYMVFHRLGINLTERLNVGFFESVMYGQPDSLGSSGFEFGYLNPIIFYRAIESGAGSQSNAILGADAKWNIGKSLSLYGQFTLDEFLLENIRARNGWWANKYALQAGLKYINVFGIRHLDLQAEYNTIRPFTFQHRDQYTNYAHYRQPLAHPLGANFREYLAILRYQPIKRVNLTAKFIRMEQGLDSANINFGGQVMDSYNTRYARPNDIGHFTTQGIAAETLFTELTLTWMLRNNIFVDLKYLNRNRTAEWPGYEQHTHAFFVSFRMNIPQRLHDF</sequence>
<dbReference type="InterPro" id="IPR026950">
    <property type="entry name" value="Caps_assemb_Wzi"/>
</dbReference>
<dbReference type="InterPro" id="IPR038636">
    <property type="entry name" value="Wzi_sf"/>
</dbReference>
<gene>
    <name evidence="1" type="ORF">QWY31_03995</name>
</gene>
<name>A0ABT8F333_9BACT</name>
<organism evidence="1 2">
    <name type="scientific">Shiella aurantiaca</name>
    <dbReference type="NCBI Taxonomy" id="3058365"/>
    <lineage>
        <taxon>Bacteria</taxon>
        <taxon>Pseudomonadati</taxon>
        <taxon>Bacteroidota</taxon>
        <taxon>Cytophagia</taxon>
        <taxon>Cytophagales</taxon>
        <taxon>Shiellaceae</taxon>
        <taxon>Shiella</taxon>
    </lineage>
</organism>
<dbReference type="Gene3D" id="2.40.160.130">
    <property type="entry name" value="Capsule assembly protein Wzi"/>
    <property type="match status" value="1"/>
</dbReference>
<comment type="caution">
    <text evidence="1">The sequence shown here is derived from an EMBL/GenBank/DDBJ whole genome shotgun (WGS) entry which is preliminary data.</text>
</comment>
<proteinExistence type="predicted"/>
<protein>
    <submittedName>
        <fullName evidence="1">Capsule assembly Wzi family protein</fullName>
    </submittedName>
</protein>
<accession>A0ABT8F333</accession>
<dbReference type="EMBL" id="JAUHJS010000002">
    <property type="protein sequence ID" value="MDN4164649.1"/>
    <property type="molecule type" value="Genomic_DNA"/>
</dbReference>
<dbReference type="Proteomes" id="UP001168552">
    <property type="component" value="Unassembled WGS sequence"/>
</dbReference>